<sequence length="152" mass="16987">MEVSKNPLNLLTYPGCIVNIRVHEHKPNLFTVFVRVPRQLVRNMVWTNISQDHLATLQQAHPVPEDVHKITLSKVAEALANSPIEVFHASKFGELMNEAGSKITGWHKTKSGSYSVKVECGDGCERTFSSVSEQHMMDYVPNFNPGSSQISL</sequence>
<evidence type="ECO:0000313" key="2">
    <source>
        <dbReference type="Proteomes" id="UP000193642"/>
    </source>
</evidence>
<keyword evidence="2" id="KW-1185">Reference proteome</keyword>
<reference evidence="1 2" key="1">
    <citation type="submission" date="2016-07" db="EMBL/GenBank/DDBJ databases">
        <title>Pervasive Adenine N6-methylation of Active Genes in Fungi.</title>
        <authorList>
            <consortium name="DOE Joint Genome Institute"/>
            <person name="Mondo S.J."/>
            <person name="Dannebaum R.O."/>
            <person name="Kuo R.C."/>
            <person name="Labutti K."/>
            <person name="Haridas S."/>
            <person name="Kuo A."/>
            <person name="Salamov A."/>
            <person name="Ahrendt S.R."/>
            <person name="Lipzen A."/>
            <person name="Sullivan W."/>
            <person name="Andreopoulos W.B."/>
            <person name="Clum A."/>
            <person name="Lindquist E."/>
            <person name="Daum C."/>
            <person name="Ramamoorthy G.K."/>
            <person name="Gryganskyi A."/>
            <person name="Culley D."/>
            <person name="Magnuson J.K."/>
            <person name="James T.Y."/>
            <person name="O'Malley M.A."/>
            <person name="Stajich J.E."/>
            <person name="Spatafora J.W."/>
            <person name="Visel A."/>
            <person name="Grigoriev I.V."/>
        </authorList>
    </citation>
    <scope>NUCLEOTIDE SEQUENCE [LARGE SCALE GENOMIC DNA]</scope>
    <source>
        <strain evidence="1 2">JEL800</strain>
    </source>
</reference>
<proteinExistence type="predicted"/>
<gene>
    <name evidence="1" type="ORF">BCR33DRAFT_732938</name>
</gene>
<comment type="caution">
    <text evidence="1">The sequence shown here is derived from an EMBL/GenBank/DDBJ whole genome shotgun (WGS) entry which is preliminary data.</text>
</comment>
<evidence type="ECO:0000313" key="1">
    <source>
        <dbReference type="EMBL" id="ORY53173.1"/>
    </source>
</evidence>
<dbReference type="Proteomes" id="UP000193642">
    <property type="component" value="Unassembled WGS sequence"/>
</dbReference>
<organism evidence="1 2">
    <name type="scientific">Rhizoclosmatium globosum</name>
    <dbReference type="NCBI Taxonomy" id="329046"/>
    <lineage>
        <taxon>Eukaryota</taxon>
        <taxon>Fungi</taxon>
        <taxon>Fungi incertae sedis</taxon>
        <taxon>Chytridiomycota</taxon>
        <taxon>Chytridiomycota incertae sedis</taxon>
        <taxon>Chytridiomycetes</taxon>
        <taxon>Chytridiales</taxon>
        <taxon>Chytriomycetaceae</taxon>
        <taxon>Rhizoclosmatium</taxon>
    </lineage>
</organism>
<dbReference type="OrthoDB" id="2122850at2759"/>
<protein>
    <submittedName>
        <fullName evidence="1">Uncharacterized protein</fullName>
    </submittedName>
</protein>
<name>A0A1Y2D1I9_9FUNG</name>
<dbReference type="EMBL" id="MCGO01000002">
    <property type="protein sequence ID" value="ORY53173.1"/>
    <property type="molecule type" value="Genomic_DNA"/>
</dbReference>
<dbReference type="AlphaFoldDB" id="A0A1Y2D1I9"/>
<accession>A0A1Y2D1I9</accession>